<evidence type="ECO:0000313" key="6">
    <source>
        <dbReference type="EMBL" id="MER6163145.1"/>
    </source>
</evidence>
<dbReference type="InterPro" id="IPR007055">
    <property type="entry name" value="BON_dom"/>
</dbReference>
<dbReference type="SUPFAM" id="SSF54631">
    <property type="entry name" value="CBS-domain pair"/>
    <property type="match status" value="1"/>
</dbReference>
<keyword evidence="1 2" id="KW-0129">CBS domain</keyword>
<dbReference type="InterPro" id="IPR000644">
    <property type="entry name" value="CBS_dom"/>
</dbReference>
<evidence type="ECO:0000256" key="1">
    <source>
        <dbReference type="ARBA" id="ARBA00023122"/>
    </source>
</evidence>
<proteinExistence type="predicted"/>
<name>A0ABV1SN49_9ACTN</name>
<organism evidence="6 7">
    <name type="scientific">Streptomyces violaceorubidus</name>
    <dbReference type="NCBI Taxonomy" id="284042"/>
    <lineage>
        <taxon>Bacteria</taxon>
        <taxon>Bacillati</taxon>
        <taxon>Actinomycetota</taxon>
        <taxon>Actinomycetes</taxon>
        <taxon>Kitasatosporales</taxon>
        <taxon>Streptomycetaceae</taxon>
        <taxon>Streptomyces</taxon>
    </lineage>
</organism>
<dbReference type="InterPro" id="IPR017080">
    <property type="entry name" value="UCP036990_CBS_BON"/>
</dbReference>
<feature type="region of interest" description="Disordered" evidence="3">
    <location>
        <begin position="212"/>
        <end position="246"/>
    </location>
</feature>
<keyword evidence="7" id="KW-1185">Reference proteome</keyword>
<dbReference type="Proteomes" id="UP001496720">
    <property type="component" value="Unassembled WGS sequence"/>
</dbReference>
<comment type="caution">
    <text evidence="6">The sequence shown here is derived from an EMBL/GenBank/DDBJ whole genome shotgun (WGS) entry which is preliminary data.</text>
</comment>
<evidence type="ECO:0000259" key="5">
    <source>
        <dbReference type="PROSITE" id="PS51371"/>
    </source>
</evidence>
<feature type="domain" description="CBS" evidence="5">
    <location>
        <begin position="93"/>
        <end position="150"/>
    </location>
</feature>
<dbReference type="Pfam" id="PF04972">
    <property type="entry name" value="BON"/>
    <property type="match status" value="1"/>
</dbReference>
<dbReference type="PIRSF" id="PIRSF036990">
    <property type="entry name" value="UCP036990_CBS_BON"/>
    <property type="match status" value="1"/>
</dbReference>
<dbReference type="EMBL" id="JBEOZY010000001">
    <property type="protein sequence ID" value="MER6163145.1"/>
    <property type="molecule type" value="Genomic_DNA"/>
</dbReference>
<dbReference type="Pfam" id="PF00571">
    <property type="entry name" value="CBS"/>
    <property type="match status" value="2"/>
</dbReference>
<dbReference type="InterPro" id="IPR051257">
    <property type="entry name" value="Diverse_CBS-Domain"/>
</dbReference>
<dbReference type="Gene3D" id="3.30.1340.30">
    <property type="match status" value="1"/>
</dbReference>
<dbReference type="PANTHER" id="PTHR43080:SF29">
    <property type="entry name" value="OS02G0818000 PROTEIN"/>
    <property type="match status" value="1"/>
</dbReference>
<feature type="domain" description="BON" evidence="4">
    <location>
        <begin position="146"/>
        <end position="215"/>
    </location>
</feature>
<dbReference type="SMART" id="SM00116">
    <property type="entry name" value="CBS"/>
    <property type="match status" value="2"/>
</dbReference>
<protein>
    <submittedName>
        <fullName evidence="6">CBS domain-containing protein</fullName>
    </submittedName>
</protein>
<evidence type="ECO:0000313" key="7">
    <source>
        <dbReference type="Proteomes" id="UP001496720"/>
    </source>
</evidence>
<evidence type="ECO:0000256" key="2">
    <source>
        <dbReference type="PROSITE-ProRule" id="PRU00703"/>
    </source>
</evidence>
<evidence type="ECO:0000256" key="3">
    <source>
        <dbReference type="SAM" id="MobiDB-lite"/>
    </source>
</evidence>
<dbReference type="InterPro" id="IPR046342">
    <property type="entry name" value="CBS_dom_sf"/>
</dbReference>
<evidence type="ECO:0000259" key="4">
    <source>
        <dbReference type="PROSITE" id="PS50914"/>
    </source>
</evidence>
<reference evidence="6 7" key="1">
    <citation type="submission" date="2024-06" db="EMBL/GenBank/DDBJ databases">
        <title>The Natural Products Discovery Center: Release of the First 8490 Sequenced Strains for Exploring Actinobacteria Biosynthetic Diversity.</title>
        <authorList>
            <person name="Kalkreuter E."/>
            <person name="Kautsar S.A."/>
            <person name="Yang D."/>
            <person name="Bader C.D."/>
            <person name="Teijaro C.N."/>
            <person name="Fluegel L."/>
            <person name="Davis C.M."/>
            <person name="Simpson J.R."/>
            <person name="Lauterbach L."/>
            <person name="Steele A.D."/>
            <person name="Gui C."/>
            <person name="Meng S."/>
            <person name="Li G."/>
            <person name="Viehrig K."/>
            <person name="Ye F."/>
            <person name="Su P."/>
            <person name="Kiefer A.F."/>
            <person name="Nichols A."/>
            <person name="Cepeda A.J."/>
            <person name="Yan W."/>
            <person name="Fan B."/>
            <person name="Jiang Y."/>
            <person name="Adhikari A."/>
            <person name="Zheng C.-J."/>
            <person name="Schuster L."/>
            <person name="Cowan T.M."/>
            <person name="Smanski M.J."/>
            <person name="Chevrette M.G."/>
            <person name="De Carvalho L.P.S."/>
            <person name="Shen B."/>
        </authorList>
    </citation>
    <scope>NUCLEOTIDE SEQUENCE [LARGE SCALE GENOMIC DNA]</scope>
    <source>
        <strain evidence="6 7">NPDC001615</strain>
    </source>
</reference>
<dbReference type="Gene3D" id="3.10.580.10">
    <property type="entry name" value="CBS-domain"/>
    <property type="match status" value="1"/>
</dbReference>
<dbReference type="PROSITE" id="PS50914">
    <property type="entry name" value="BON"/>
    <property type="match status" value="1"/>
</dbReference>
<dbReference type="RefSeq" id="WP_352145348.1">
    <property type="nucleotide sequence ID" value="NZ_JBEOZY010000001.1"/>
</dbReference>
<accession>A0ABV1SN49</accession>
<feature type="domain" description="CBS" evidence="5">
    <location>
        <begin position="12"/>
        <end position="69"/>
    </location>
</feature>
<gene>
    <name evidence="6" type="ORF">ABT188_00865</name>
</gene>
<dbReference type="PROSITE" id="PS51371">
    <property type="entry name" value="CBS"/>
    <property type="match status" value="2"/>
</dbReference>
<dbReference type="PANTHER" id="PTHR43080">
    <property type="entry name" value="CBS DOMAIN-CONTAINING PROTEIN CBSX3, MITOCHONDRIAL"/>
    <property type="match status" value="1"/>
</dbReference>
<sequence length="246" mass="27294">MDGHVYRVEDVMTRRVVALARGARFKDIVRTMETQRISALPVIDQGNHVIGVVSEADVLRKEEFRDTDHERGPWSRIPEGLVKARAVTAEDLMSTPAVTVRADAPVARAARAMARRRVKRLPVVDHDGVLQGIVSRADLLRVFLRSDLDISEEVRREIVGGRFPEGLESVRVEVHEGVVTLTGRVPHTSFVPLAERLVRSVEGVVDVRCALTGPRHHPAGESENAVPPADRLGRPAFPRSARRSDR</sequence>